<dbReference type="CDD" id="cd04586">
    <property type="entry name" value="CBS_pair_BON_assoc"/>
    <property type="match status" value="1"/>
</dbReference>
<dbReference type="InterPro" id="IPR046342">
    <property type="entry name" value="CBS_dom_sf"/>
</dbReference>
<gene>
    <name evidence="3" type="ORF">S01H4_09011</name>
</gene>
<feature type="domain" description="CBS" evidence="2">
    <location>
        <begin position="10"/>
        <end position="67"/>
    </location>
</feature>
<dbReference type="PROSITE" id="PS51371">
    <property type="entry name" value="CBS"/>
    <property type="match status" value="2"/>
</dbReference>
<dbReference type="PANTHER" id="PTHR43080:SF26">
    <property type="entry name" value="REGULATORY PROTEIN"/>
    <property type="match status" value="1"/>
</dbReference>
<proteinExistence type="predicted"/>
<protein>
    <recommendedName>
        <fullName evidence="2">CBS domain-containing protein</fullName>
    </recommendedName>
</protein>
<evidence type="ECO:0000259" key="2">
    <source>
        <dbReference type="PROSITE" id="PS51371"/>
    </source>
</evidence>
<dbReference type="Gene3D" id="3.10.580.10">
    <property type="entry name" value="CBS-domain"/>
    <property type="match status" value="1"/>
</dbReference>
<dbReference type="InterPro" id="IPR051257">
    <property type="entry name" value="Diverse_CBS-Domain"/>
</dbReference>
<dbReference type="EMBL" id="BART01003184">
    <property type="protein sequence ID" value="GAG72776.1"/>
    <property type="molecule type" value="Genomic_DNA"/>
</dbReference>
<dbReference type="Pfam" id="PF00571">
    <property type="entry name" value="CBS"/>
    <property type="match status" value="2"/>
</dbReference>
<feature type="domain" description="CBS" evidence="2">
    <location>
        <begin position="100"/>
        <end position="151"/>
    </location>
</feature>
<dbReference type="InterPro" id="IPR000644">
    <property type="entry name" value="CBS_dom"/>
</dbReference>
<keyword evidence="1" id="KW-0129">CBS domain</keyword>
<accession>X1BKY2</accession>
<name>X1BKY2_9ZZZZ</name>
<dbReference type="SUPFAM" id="SSF54631">
    <property type="entry name" value="CBS-domain pair"/>
    <property type="match status" value="1"/>
</dbReference>
<comment type="caution">
    <text evidence="3">The sequence shown here is derived from an EMBL/GenBank/DDBJ whole genome shotgun (WGS) entry which is preliminary data.</text>
</comment>
<dbReference type="AlphaFoldDB" id="X1BKY2"/>
<evidence type="ECO:0000313" key="3">
    <source>
        <dbReference type="EMBL" id="GAG72776.1"/>
    </source>
</evidence>
<dbReference type="PANTHER" id="PTHR43080">
    <property type="entry name" value="CBS DOMAIN-CONTAINING PROTEIN CBSX3, MITOCHONDRIAL"/>
    <property type="match status" value="1"/>
</dbReference>
<evidence type="ECO:0000256" key="1">
    <source>
        <dbReference type="ARBA" id="ARBA00023122"/>
    </source>
</evidence>
<reference evidence="3" key="1">
    <citation type="journal article" date="2014" name="Front. Microbiol.">
        <title>High frequency of phylogenetically diverse reductive dehalogenase-homologous genes in deep subseafloor sedimentary metagenomes.</title>
        <authorList>
            <person name="Kawai M."/>
            <person name="Futagami T."/>
            <person name="Toyoda A."/>
            <person name="Takaki Y."/>
            <person name="Nishi S."/>
            <person name="Hori S."/>
            <person name="Arai W."/>
            <person name="Tsubouchi T."/>
            <person name="Morono Y."/>
            <person name="Uchiyama I."/>
            <person name="Ito T."/>
            <person name="Fujiyama A."/>
            <person name="Inagaki F."/>
            <person name="Takami H."/>
        </authorList>
    </citation>
    <scope>NUCLEOTIDE SEQUENCE</scope>
    <source>
        <strain evidence="3">Expedition CK06-06</strain>
    </source>
</reference>
<sequence>MSELLARDVMVKKVITINKNASVAELSELLIKNKISGVPVVDDSGKLVGIATEGDLIVRDADLHFPRYFKLLDSIIYLESLNKFKRNLRKYLGTKVEDVMTSKVKIVKEDTPVNVVANIMIRDNVNRIPVLDNDGNLVGIITRADIVKSMI</sequence>
<organism evidence="3">
    <name type="scientific">marine sediment metagenome</name>
    <dbReference type="NCBI Taxonomy" id="412755"/>
    <lineage>
        <taxon>unclassified sequences</taxon>
        <taxon>metagenomes</taxon>
        <taxon>ecological metagenomes</taxon>
    </lineage>
</organism>
<dbReference type="SMART" id="SM00116">
    <property type="entry name" value="CBS"/>
    <property type="match status" value="2"/>
</dbReference>